<dbReference type="EMBL" id="AJIL01000036">
    <property type="protein sequence ID" value="KNF00499.1"/>
    <property type="molecule type" value="Genomic_DNA"/>
</dbReference>
<reference evidence="3" key="1">
    <citation type="submission" date="2014-03" db="EMBL/GenBank/DDBJ databases">
        <title>The Genome Sequence of Puccinia striiformis f. sp. tritici PST-78.</title>
        <authorList>
            <consortium name="The Broad Institute Genome Sequencing Platform"/>
            <person name="Cuomo C."/>
            <person name="Hulbert S."/>
            <person name="Chen X."/>
            <person name="Walker B."/>
            <person name="Young S.K."/>
            <person name="Zeng Q."/>
            <person name="Gargeya S."/>
            <person name="Fitzgerald M."/>
            <person name="Haas B."/>
            <person name="Abouelleil A."/>
            <person name="Alvarado L."/>
            <person name="Arachchi H.M."/>
            <person name="Berlin A.M."/>
            <person name="Chapman S.B."/>
            <person name="Goldberg J."/>
            <person name="Griggs A."/>
            <person name="Gujja S."/>
            <person name="Hansen M."/>
            <person name="Howarth C."/>
            <person name="Imamovic A."/>
            <person name="Larimer J."/>
            <person name="McCowan C."/>
            <person name="Montmayeur A."/>
            <person name="Murphy C."/>
            <person name="Neiman D."/>
            <person name="Pearson M."/>
            <person name="Priest M."/>
            <person name="Roberts A."/>
            <person name="Saif S."/>
            <person name="Shea T."/>
            <person name="Sisk P."/>
            <person name="Sykes S."/>
            <person name="Wortman J."/>
            <person name="Nusbaum C."/>
            <person name="Birren B."/>
        </authorList>
    </citation>
    <scope>NUCLEOTIDE SEQUENCE [LARGE SCALE GENOMIC DNA]</scope>
    <source>
        <strain evidence="3">race PST-78</strain>
    </source>
</reference>
<gene>
    <name evidence="2" type="ORF">PSTG_06190</name>
</gene>
<dbReference type="PANTHER" id="PTHR33246:SF51">
    <property type="entry name" value="MYB_SANT-LIKE DOMAIN-CONTAINING PROTEIN"/>
    <property type="match status" value="1"/>
</dbReference>
<proteinExistence type="predicted"/>
<dbReference type="Proteomes" id="UP000054564">
    <property type="component" value="Unassembled WGS sequence"/>
</dbReference>
<comment type="caution">
    <text evidence="2">The sequence shown here is derived from an EMBL/GenBank/DDBJ whole genome shotgun (WGS) entry which is preliminary data.</text>
</comment>
<evidence type="ECO:0000256" key="1">
    <source>
        <dbReference type="SAM" id="MobiDB-lite"/>
    </source>
</evidence>
<sequence length="207" mass="23074">MPGAHQQVQGTSHKFQASTIRPQEPRRILQVHANTQQVGTCKQVPSAIFTPGALRINLLSSVHMTEKPANSTAENTLTPATNLPTISTIPTDVKPSLIIMDSSNQLKVPTVSILKAPGPNSNYLDWVIVLRVHFRSIKVAYVFKETDPDKRSASWADDNDTICSAIVRTIDPSNLRYIREHEEDGPKMWTAWLHSNICGPTAHFCWR</sequence>
<evidence type="ECO:0000313" key="3">
    <source>
        <dbReference type="Proteomes" id="UP000054564"/>
    </source>
</evidence>
<keyword evidence="3" id="KW-1185">Reference proteome</keyword>
<evidence type="ECO:0000313" key="2">
    <source>
        <dbReference type="EMBL" id="KNF00499.1"/>
    </source>
</evidence>
<dbReference type="STRING" id="1165861.A0A0L0VMK8"/>
<name>A0A0L0VMK8_9BASI</name>
<accession>A0A0L0VMK8</accession>
<feature type="region of interest" description="Disordered" evidence="1">
    <location>
        <begin position="1"/>
        <end position="21"/>
    </location>
</feature>
<protein>
    <submittedName>
        <fullName evidence="2">Uncharacterized protein</fullName>
    </submittedName>
</protein>
<dbReference type="PANTHER" id="PTHR33246">
    <property type="entry name" value="CCHC-TYPE DOMAIN-CONTAINING PROTEIN"/>
    <property type="match status" value="1"/>
</dbReference>
<organism evidence="2 3">
    <name type="scientific">Puccinia striiformis f. sp. tritici PST-78</name>
    <dbReference type="NCBI Taxonomy" id="1165861"/>
    <lineage>
        <taxon>Eukaryota</taxon>
        <taxon>Fungi</taxon>
        <taxon>Dikarya</taxon>
        <taxon>Basidiomycota</taxon>
        <taxon>Pucciniomycotina</taxon>
        <taxon>Pucciniomycetes</taxon>
        <taxon>Pucciniales</taxon>
        <taxon>Pucciniaceae</taxon>
        <taxon>Puccinia</taxon>
    </lineage>
</organism>
<dbReference type="AlphaFoldDB" id="A0A0L0VMK8"/>